<reference evidence="1 2" key="1">
    <citation type="submission" date="2016-11" db="EMBL/GenBank/DDBJ databases">
        <authorList>
            <person name="Jaros S."/>
            <person name="Januszkiewicz K."/>
            <person name="Wedrychowicz H."/>
        </authorList>
    </citation>
    <scope>NUCLEOTIDE SEQUENCE [LARGE SCALE GENOMIC DNA]</scope>
    <source>
        <strain evidence="1 2">DSM 18119</strain>
    </source>
</reference>
<dbReference type="AlphaFoldDB" id="A0A1M5AS43"/>
<dbReference type="STRING" id="1121884.SAMN02745131_02332"/>
<dbReference type="Proteomes" id="UP000184048">
    <property type="component" value="Unassembled WGS sequence"/>
</dbReference>
<organism evidence="1 2">
    <name type="scientific">Flavisolibacter ginsengisoli DSM 18119</name>
    <dbReference type="NCBI Taxonomy" id="1121884"/>
    <lineage>
        <taxon>Bacteria</taxon>
        <taxon>Pseudomonadati</taxon>
        <taxon>Bacteroidota</taxon>
        <taxon>Chitinophagia</taxon>
        <taxon>Chitinophagales</taxon>
        <taxon>Chitinophagaceae</taxon>
        <taxon>Flavisolibacter</taxon>
    </lineage>
</organism>
<evidence type="ECO:0000313" key="1">
    <source>
        <dbReference type="EMBL" id="SHF33005.1"/>
    </source>
</evidence>
<proteinExistence type="predicted"/>
<protein>
    <submittedName>
        <fullName evidence="1">Four helix bundle protein</fullName>
    </submittedName>
</protein>
<name>A0A1M5AS43_9BACT</name>
<evidence type="ECO:0000313" key="2">
    <source>
        <dbReference type="Proteomes" id="UP000184048"/>
    </source>
</evidence>
<dbReference type="PANTHER" id="PTHR38471">
    <property type="entry name" value="FOUR HELIX BUNDLE PROTEIN"/>
    <property type="match status" value="1"/>
</dbReference>
<dbReference type="PANTHER" id="PTHR38471:SF2">
    <property type="entry name" value="FOUR HELIX BUNDLE PROTEIN"/>
    <property type="match status" value="1"/>
</dbReference>
<keyword evidence="2" id="KW-1185">Reference proteome</keyword>
<sequence length="129" mass="14696">MDFENIIEEPGKPYNIRHRCFFFARDVIFLVKDAMFDNVYNSLFNQLIKSASSIGANLVEGKAGSSKRDWKNFNTIALKSANETKYWLCLIRDTMDIDKERIEGLLKEADEISKIIASVIVKAGQVGKE</sequence>
<dbReference type="NCBIfam" id="TIGR02436">
    <property type="entry name" value="four helix bundle protein"/>
    <property type="match status" value="1"/>
</dbReference>
<dbReference type="SUPFAM" id="SSF158446">
    <property type="entry name" value="IVS-encoded protein-like"/>
    <property type="match status" value="1"/>
</dbReference>
<dbReference type="InterPro" id="IPR036583">
    <property type="entry name" value="23S_rRNA_IVS_sf"/>
</dbReference>
<dbReference type="Gene3D" id="1.20.1440.60">
    <property type="entry name" value="23S rRNA-intervening sequence"/>
    <property type="match status" value="1"/>
</dbReference>
<dbReference type="RefSeq" id="WP_072835509.1">
    <property type="nucleotide sequence ID" value="NZ_FQUU01000009.1"/>
</dbReference>
<dbReference type="Pfam" id="PF05635">
    <property type="entry name" value="23S_rRNA_IVP"/>
    <property type="match status" value="1"/>
</dbReference>
<dbReference type="InterPro" id="IPR012657">
    <property type="entry name" value="23S_rRNA-intervening_sequence"/>
</dbReference>
<accession>A0A1M5AS43</accession>
<dbReference type="OrthoDB" id="285993at2"/>
<gene>
    <name evidence="1" type="ORF">SAMN02745131_02332</name>
</gene>
<dbReference type="EMBL" id="FQUU01000009">
    <property type="protein sequence ID" value="SHF33005.1"/>
    <property type="molecule type" value="Genomic_DNA"/>
</dbReference>